<evidence type="ECO:0000313" key="6">
    <source>
        <dbReference type="EMBL" id="SNY23602.1"/>
    </source>
</evidence>
<gene>
    <name evidence="6" type="ORF">SAMN05421748_10267</name>
</gene>
<dbReference type="RefSeq" id="WP_097318849.1">
    <property type="nucleotide sequence ID" value="NZ_OBDY01000002.1"/>
</dbReference>
<reference evidence="6 7" key="1">
    <citation type="submission" date="2017-09" db="EMBL/GenBank/DDBJ databases">
        <authorList>
            <person name="Ehlers B."/>
            <person name="Leendertz F.H."/>
        </authorList>
    </citation>
    <scope>NUCLEOTIDE SEQUENCE [LARGE SCALE GENOMIC DNA]</scope>
    <source>
        <strain evidence="6 7">CGMCC 4.6857</strain>
    </source>
</reference>
<dbReference type="SUPFAM" id="SSF48498">
    <property type="entry name" value="Tetracyclin repressor-like, C-terminal domain"/>
    <property type="match status" value="1"/>
</dbReference>
<dbReference type="PANTHER" id="PTHR30055:SF234">
    <property type="entry name" value="HTH-TYPE TRANSCRIPTIONAL REGULATOR BETI"/>
    <property type="match status" value="1"/>
</dbReference>
<dbReference type="Pfam" id="PF00440">
    <property type="entry name" value="TetR_N"/>
    <property type="match status" value="1"/>
</dbReference>
<dbReference type="OrthoDB" id="9795011at2"/>
<dbReference type="PROSITE" id="PS50977">
    <property type="entry name" value="HTH_TETR_2"/>
    <property type="match status" value="1"/>
</dbReference>
<dbReference type="InterPro" id="IPR036271">
    <property type="entry name" value="Tet_transcr_reg_TetR-rel_C_sf"/>
</dbReference>
<dbReference type="PANTHER" id="PTHR30055">
    <property type="entry name" value="HTH-TYPE TRANSCRIPTIONAL REGULATOR RUTR"/>
    <property type="match status" value="1"/>
</dbReference>
<dbReference type="Gene3D" id="1.10.357.10">
    <property type="entry name" value="Tetracycline Repressor, domain 2"/>
    <property type="match status" value="1"/>
</dbReference>
<dbReference type="AlphaFoldDB" id="A0A285GJ34"/>
<keyword evidence="3" id="KW-0804">Transcription</keyword>
<dbReference type="SUPFAM" id="SSF46689">
    <property type="entry name" value="Homeodomain-like"/>
    <property type="match status" value="1"/>
</dbReference>
<keyword evidence="1" id="KW-0805">Transcription regulation</keyword>
<evidence type="ECO:0000313" key="7">
    <source>
        <dbReference type="Proteomes" id="UP000219612"/>
    </source>
</evidence>
<dbReference type="GO" id="GO:0003700">
    <property type="term" value="F:DNA-binding transcription factor activity"/>
    <property type="evidence" value="ECO:0007669"/>
    <property type="project" value="TreeGrafter"/>
</dbReference>
<dbReference type="Proteomes" id="UP000219612">
    <property type="component" value="Unassembled WGS sequence"/>
</dbReference>
<dbReference type="InterPro" id="IPR049445">
    <property type="entry name" value="TetR_SbtR-like_C"/>
</dbReference>
<evidence type="ECO:0000259" key="5">
    <source>
        <dbReference type="PROSITE" id="PS50977"/>
    </source>
</evidence>
<accession>A0A285GJ34</accession>
<evidence type="ECO:0000256" key="1">
    <source>
        <dbReference type="ARBA" id="ARBA00023015"/>
    </source>
</evidence>
<dbReference type="GO" id="GO:0000976">
    <property type="term" value="F:transcription cis-regulatory region binding"/>
    <property type="evidence" value="ECO:0007669"/>
    <property type="project" value="TreeGrafter"/>
</dbReference>
<evidence type="ECO:0000256" key="4">
    <source>
        <dbReference type="PROSITE-ProRule" id="PRU00335"/>
    </source>
</evidence>
<dbReference type="InterPro" id="IPR001647">
    <property type="entry name" value="HTH_TetR"/>
</dbReference>
<sequence>MRSDARDNRERILAAAREVFAADGLDVPMREIARRAEVGPATLYRRFPTKQALITEAFTEQMYACYAVVDEGLADPDAWRGLRMVVEKLFVLHAEDRGFARAFTDTAARERGVASLAELLHRAKAGGHLRPDVTVDDLILVLVANSGLRATSATTRVAASRRFAELTLRAFATSPDPGPPRT</sequence>
<organism evidence="6 7">
    <name type="scientific">Paractinoplanes atraurantiacus</name>
    <dbReference type="NCBI Taxonomy" id="1036182"/>
    <lineage>
        <taxon>Bacteria</taxon>
        <taxon>Bacillati</taxon>
        <taxon>Actinomycetota</taxon>
        <taxon>Actinomycetes</taxon>
        <taxon>Micromonosporales</taxon>
        <taxon>Micromonosporaceae</taxon>
        <taxon>Paractinoplanes</taxon>
    </lineage>
</organism>
<feature type="domain" description="HTH tetR-type" evidence="5">
    <location>
        <begin position="6"/>
        <end position="65"/>
    </location>
</feature>
<dbReference type="Pfam" id="PF21597">
    <property type="entry name" value="TetR_C_43"/>
    <property type="match status" value="1"/>
</dbReference>
<dbReference type="InterPro" id="IPR050109">
    <property type="entry name" value="HTH-type_TetR-like_transc_reg"/>
</dbReference>
<evidence type="ECO:0000256" key="2">
    <source>
        <dbReference type="ARBA" id="ARBA00023125"/>
    </source>
</evidence>
<dbReference type="EMBL" id="OBDY01000002">
    <property type="protein sequence ID" value="SNY23602.1"/>
    <property type="molecule type" value="Genomic_DNA"/>
</dbReference>
<evidence type="ECO:0000256" key="3">
    <source>
        <dbReference type="ARBA" id="ARBA00023163"/>
    </source>
</evidence>
<keyword evidence="7" id="KW-1185">Reference proteome</keyword>
<dbReference type="InterPro" id="IPR009057">
    <property type="entry name" value="Homeodomain-like_sf"/>
</dbReference>
<feature type="DNA-binding region" description="H-T-H motif" evidence="4">
    <location>
        <begin position="28"/>
        <end position="47"/>
    </location>
</feature>
<proteinExistence type="predicted"/>
<protein>
    <submittedName>
        <fullName evidence="6">Regulatory protein, tetR family</fullName>
    </submittedName>
</protein>
<dbReference type="PRINTS" id="PR00455">
    <property type="entry name" value="HTHTETR"/>
</dbReference>
<keyword evidence="2 4" id="KW-0238">DNA-binding</keyword>
<name>A0A285GJ34_9ACTN</name>